<gene>
    <name evidence="1" type="ORF">CH371_06385</name>
</gene>
<comment type="caution">
    <text evidence="1">The sequence shown here is derived from an EMBL/GenBank/DDBJ whole genome shotgun (WGS) entry which is preliminary data.</text>
</comment>
<dbReference type="CDD" id="cd03801">
    <property type="entry name" value="GT4_PimA-like"/>
    <property type="match status" value="1"/>
</dbReference>
<evidence type="ECO:0000313" key="2">
    <source>
        <dbReference type="Proteomes" id="UP000231912"/>
    </source>
</evidence>
<dbReference type="RefSeq" id="WP_100758082.1">
    <property type="nucleotide sequence ID" value="NZ_NPDT01000001.1"/>
</dbReference>
<dbReference type="PANTHER" id="PTHR12526">
    <property type="entry name" value="GLYCOSYLTRANSFERASE"/>
    <property type="match status" value="1"/>
</dbReference>
<reference evidence="1 2" key="1">
    <citation type="submission" date="2017-07" db="EMBL/GenBank/DDBJ databases">
        <title>Leptospira spp. isolated from tropical soils.</title>
        <authorList>
            <person name="Thibeaux R."/>
            <person name="Iraola G."/>
            <person name="Ferres I."/>
            <person name="Bierque E."/>
            <person name="Girault D."/>
            <person name="Soupe-Gilbert M.-E."/>
            <person name="Picardeau M."/>
            <person name="Goarant C."/>
        </authorList>
    </citation>
    <scope>NUCLEOTIDE SEQUENCE [LARGE SCALE GENOMIC DNA]</scope>
    <source>
        <strain evidence="1 2">FH2-C-A2</strain>
    </source>
</reference>
<dbReference type="AlphaFoldDB" id="A0A2M9ZGS2"/>
<sequence length="380" mass="42894">MSKKPLLFVSRKWPPAIGGMETYSLELHSALSREYDIELLVLPGKDDGRPPSLLSLAIFLIKVAVYCISKGRKYDLVVFTDIILTPAALLHRLVRKDANRITIVHGLDLVYSNRSGILPFIYGYYLTFILKCQSVFSNIVANSESTRSIAEKAGFKNLSVVRPSLPKNGILSFSDQKPVPPKEYLGCKYPIFYFGRLIPRKGSLWFAENVLPKLPQGTLFFVSGGKSDQEYAKKLINCERVRYLGMLKSEEIVDYIRYSSLVVMPNIIIEGNQDKEGFGLVAIEASAIGCVLLASDLEGISDAVQDRITGHKVEPNNAKSWIEKIRKLLGMSKQVKEEWKKSSARKTKRIYSEEKILQEFRILLERDYTLSKSFPNGGRK</sequence>
<accession>A0A2M9ZGS2</accession>
<organism evidence="1 2">
    <name type="scientific">Leptospira wolffii</name>
    <dbReference type="NCBI Taxonomy" id="409998"/>
    <lineage>
        <taxon>Bacteria</taxon>
        <taxon>Pseudomonadati</taxon>
        <taxon>Spirochaetota</taxon>
        <taxon>Spirochaetia</taxon>
        <taxon>Leptospirales</taxon>
        <taxon>Leptospiraceae</taxon>
        <taxon>Leptospira</taxon>
    </lineage>
</organism>
<dbReference type="Pfam" id="PF13692">
    <property type="entry name" value="Glyco_trans_1_4"/>
    <property type="match status" value="1"/>
</dbReference>
<dbReference type="Gene3D" id="3.40.50.2000">
    <property type="entry name" value="Glycogen Phosphorylase B"/>
    <property type="match status" value="2"/>
</dbReference>
<dbReference type="Proteomes" id="UP000231912">
    <property type="component" value="Unassembled WGS sequence"/>
</dbReference>
<protein>
    <recommendedName>
        <fullName evidence="3">Glycosyltransferase</fullName>
    </recommendedName>
</protein>
<proteinExistence type="predicted"/>
<dbReference type="EMBL" id="NPDT01000001">
    <property type="protein sequence ID" value="PJZ67628.1"/>
    <property type="molecule type" value="Genomic_DNA"/>
</dbReference>
<evidence type="ECO:0008006" key="3">
    <source>
        <dbReference type="Google" id="ProtNLM"/>
    </source>
</evidence>
<name>A0A2M9ZGS2_9LEPT</name>
<dbReference type="SUPFAM" id="SSF53756">
    <property type="entry name" value="UDP-Glycosyltransferase/glycogen phosphorylase"/>
    <property type="match status" value="1"/>
</dbReference>
<evidence type="ECO:0000313" key="1">
    <source>
        <dbReference type="EMBL" id="PJZ67628.1"/>
    </source>
</evidence>